<keyword evidence="2" id="KW-1185">Reference proteome</keyword>
<protein>
    <submittedName>
        <fullName evidence="1">RNA-binding protein</fullName>
    </submittedName>
</protein>
<dbReference type="EMBL" id="JADWVN010000032">
    <property type="protein sequence ID" value="MBL7528385.1"/>
    <property type="molecule type" value="Genomic_DNA"/>
</dbReference>
<dbReference type="RefSeq" id="WP_203113818.1">
    <property type="nucleotide sequence ID" value="NZ_JADOBG010000023.1"/>
</dbReference>
<sequence length="230" mass="26631">MKILYVPFSREKAGDLTNLVNIWKENHLKNYNSPIKIVYFNEHAGIAPEDVTFEVFICAHGCDEINFMFVGNHVDFSKADFIDIQTVAERFNHDFLYYSTQIISTHLYCCGNYQKNKSIAEQFQANVLGTVGIINYYNGSITTVDEQGKQWSLGGSKPVPVAETARKIFVPYISLEHEMNKRKSIKHRPTYEECLEQRRNKFFANCKKNRFKAIQERRHGSNESVSISLR</sequence>
<reference evidence="1 2" key="1">
    <citation type="submission" date="2020-12" db="EMBL/GenBank/DDBJ databases">
        <title>WGS of Legionella: environmental sample.</title>
        <authorList>
            <person name="Cristino S."/>
            <person name="Girolamini L."/>
            <person name="Salaris S."/>
            <person name="Pascale M.R."/>
            <person name="Mazzotta M."/>
            <person name="Orsini M."/>
            <person name="Grottola A."/>
        </authorList>
    </citation>
    <scope>NUCLEOTIDE SEQUENCE [LARGE SCALE GENOMIC DNA]</scope>
    <source>
        <strain evidence="1 2">30cs62</strain>
    </source>
</reference>
<evidence type="ECO:0000313" key="2">
    <source>
        <dbReference type="Proteomes" id="UP000809910"/>
    </source>
</evidence>
<gene>
    <name evidence="1" type="ORF">I5282_17615</name>
</gene>
<accession>A0ABS1WG95</accession>
<dbReference type="Proteomes" id="UP000809910">
    <property type="component" value="Unassembled WGS sequence"/>
</dbReference>
<organism evidence="1 2">
    <name type="scientific">Legionella bononiensis</name>
    <dbReference type="NCBI Taxonomy" id="2793102"/>
    <lineage>
        <taxon>Bacteria</taxon>
        <taxon>Pseudomonadati</taxon>
        <taxon>Pseudomonadota</taxon>
        <taxon>Gammaproteobacteria</taxon>
        <taxon>Legionellales</taxon>
        <taxon>Legionellaceae</taxon>
        <taxon>Legionella</taxon>
    </lineage>
</organism>
<comment type="caution">
    <text evidence="1">The sequence shown here is derived from an EMBL/GenBank/DDBJ whole genome shotgun (WGS) entry which is preliminary data.</text>
</comment>
<evidence type="ECO:0000313" key="1">
    <source>
        <dbReference type="EMBL" id="MBL7528385.1"/>
    </source>
</evidence>
<proteinExistence type="predicted"/>
<name>A0ABS1WG95_9GAMM</name>